<reference evidence="1 2" key="1">
    <citation type="submission" date="2016-08" db="EMBL/GenBank/DDBJ databases">
        <title>Genomes of anaerobic fungi encode conserved fungal cellulosomes for biomass hydrolysis.</title>
        <authorList>
            <consortium name="DOE Joint Genome Institute"/>
            <person name="Haitjema C.H."/>
            <person name="Gilmore S.P."/>
            <person name="Henske J.K."/>
            <person name="Solomon K.V."/>
            <person name="De Groot R."/>
            <person name="Kuo A."/>
            <person name="Mondo S.J."/>
            <person name="Salamov A.A."/>
            <person name="Labutti K."/>
            <person name="Zhao Z."/>
            <person name="Chiniquy J."/>
            <person name="Barry K."/>
            <person name="Brewer H.M."/>
            <person name="Purvine S.O."/>
            <person name="Wright A.T."/>
            <person name="Boxma B."/>
            <person name="Van Alen T."/>
            <person name="Hackstein J.H."/>
            <person name="Baker S.E."/>
            <person name="Grigoriev I.V."/>
            <person name="O'Malley M.A."/>
        </authorList>
    </citation>
    <scope>NUCLEOTIDE SEQUENCE [LARGE SCALE GENOMIC DNA]</scope>
    <source>
        <strain evidence="2">finn</strain>
    </source>
</reference>
<name>A0A1Y1VAS3_9FUNG</name>
<evidence type="ECO:0000313" key="2">
    <source>
        <dbReference type="Proteomes" id="UP000193719"/>
    </source>
</evidence>
<dbReference type="OrthoDB" id="2132962at2759"/>
<sequence length="259" mass="30538">MAANNYEELTKKCQEIFEKIILENKDEIEQLNKNDVKKHSRTLSMAPPNSYGLYGSSRRQCDIECTIIRPRSNSVPASFLSEYNTKHTKTMGNINSSLVEPTVEPIQEEGEFEINERPKFNESTSTDPILNAKLRKLSSKVDHSRSRSLSSISETEVLTVENIENIDQLIEEEKEEEKEEKEMKPITRNRSYSYCYGNAYLKAPLSIDEYKKRVELEVYRQQIKCYEKLEYDNLERSKYQKFLKWQEIDYQNKRSSWNI</sequence>
<gene>
    <name evidence="1" type="ORF">BCR36DRAFT_582998</name>
</gene>
<reference evidence="1 2" key="2">
    <citation type="submission" date="2016-08" db="EMBL/GenBank/DDBJ databases">
        <title>Pervasive Adenine N6-methylation of Active Genes in Fungi.</title>
        <authorList>
            <consortium name="DOE Joint Genome Institute"/>
            <person name="Mondo S.J."/>
            <person name="Dannebaum R.O."/>
            <person name="Kuo R.C."/>
            <person name="Labutti K."/>
            <person name="Haridas S."/>
            <person name="Kuo A."/>
            <person name="Salamov A."/>
            <person name="Ahrendt S.R."/>
            <person name="Lipzen A."/>
            <person name="Sullivan W."/>
            <person name="Andreopoulos W.B."/>
            <person name="Clum A."/>
            <person name="Lindquist E."/>
            <person name="Daum C."/>
            <person name="Ramamoorthy G.K."/>
            <person name="Gryganskyi A."/>
            <person name="Culley D."/>
            <person name="Magnuson J.K."/>
            <person name="James T.Y."/>
            <person name="O'Malley M.A."/>
            <person name="Stajich J.E."/>
            <person name="Spatafora J.W."/>
            <person name="Visel A."/>
            <person name="Grigoriev I.V."/>
        </authorList>
    </citation>
    <scope>NUCLEOTIDE SEQUENCE [LARGE SCALE GENOMIC DNA]</scope>
    <source>
        <strain evidence="2">finn</strain>
    </source>
</reference>
<protein>
    <submittedName>
        <fullName evidence="1">Uncharacterized protein</fullName>
    </submittedName>
</protein>
<dbReference type="AlphaFoldDB" id="A0A1Y1VAS3"/>
<keyword evidence="2" id="KW-1185">Reference proteome</keyword>
<proteinExistence type="predicted"/>
<evidence type="ECO:0000313" key="1">
    <source>
        <dbReference type="EMBL" id="ORX51454.1"/>
    </source>
</evidence>
<accession>A0A1Y1VAS3</accession>
<comment type="caution">
    <text evidence="1">The sequence shown here is derived from an EMBL/GenBank/DDBJ whole genome shotgun (WGS) entry which is preliminary data.</text>
</comment>
<organism evidence="1 2">
    <name type="scientific">Piromyces finnis</name>
    <dbReference type="NCBI Taxonomy" id="1754191"/>
    <lineage>
        <taxon>Eukaryota</taxon>
        <taxon>Fungi</taxon>
        <taxon>Fungi incertae sedis</taxon>
        <taxon>Chytridiomycota</taxon>
        <taxon>Chytridiomycota incertae sedis</taxon>
        <taxon>Neocallimastigomycetes</taxon>
        <taxon>Neocallimastigales</taxon>
        <taxon>Neocallimastigaceae</taxon>
        <taxon>Piromyces</taxon>
    </lineage>
</organism>
<dbReference type="Proteomes" id="UP000193719">
    <property type="component" value="Unassembled WGS sequence"/>
</dbReference>
<dbReference type="EMBL" id="MCFH01000018">
    <property type="protein sequence ID" value="ORX51454.1"/>
    <property type="molecule type" value="Genomic_DNA"/>
</dbReference>